<feature type="domain" description="Metallo-beta-lactamase" evidence="2">
    <location>
        <begin position="76"/>
        <end position="279"/>
    </location>
</feature>
<dbReference type="Proteomes" id="UP000826656">
    <property type="component" value="Unassembled WGS sequence"/>
</dbReference>
<keyword evidence="5" id="KW-1185">Reference proteome</keyword>
<evidence type="ECO:0000259" key="3">
    <source>
        <dbReference type="Pfam" id="PF24118"/>
    </source>
</evidence>
<accession>A0ABQ7U5G5</accession>
<dbReference type="InterPro" id="IPR036866">
    <property type="entry name" value="RibonucZ/Hydroxyglut_hydro"/>
</dbReference>
<sequence length="507" mass="56817">MAAVENGSAQLQSALIFLGTGCSSAVPNALCLIRPSDPPCTVCSQSLTMPPVENPNYRCNTSLLIDYCKDNGEHKYILIDVGKTFREQVLRWFTRYRIPHVDSIILTHEHADATLGLDDIRAVQPFSPTNDIDPTPVYLTQYSMDSIVQKFPYLVQKKLKEGQEIRRVSQLDWQIIDNDCEKPFVASGLEFVPLPVMHGEDYVCLGFLFGKKFRVAYISDVSRFLPTTVSYISKDSGQQLDLLILDTLYKNDSHNVHLCLTQTLEALKILCPKRALLIGMTHEFDHHKDNEFLVEWSRRNLDTSFFIFRPTIVIMDDLVEALKHFSFSTQNLGCVQSAIFRSIHGNMMVWYGAWIKRSTENKDSLAATLLSMLTSVSSMAILLEHGFFDAYAGESKDHSPAAKFYTGDIVSMNSASFSHHDIMPIEDFTYACLAIFKDRFQNMNGAVSGVCFKSQQLSKVAAVFVWKSLQCCYNVGGQTRVAHRGGPMKGSGGATPPPNFDGNSIYT</sequence>
<name>A0ABQ7U5G5_SOLTU</name>
<dbReference type="EMBL" id="JAIVGD010000026">
    <property type="protein sequence ID" value="KAH0742166.1"/>
    <property type="molecule type" value="Genomic_DNA"/>
</dbReference>
<dbReference type="Pfam" id="PF24118">
    <property type="entry name" value="DUF7392"/>
    <property type="match status" value="1"/>
</dbReference>
<dbReference type="SUPFAM" id="SSF56281">
    <property type="entry name" value="Metallo-hydrolase/oxidoreductase"/>
    <property type="match status" value="1"/>
</dbReference>
<reference evidence="4 5" key="1">
    <citation type="journal article" date="2021" name="bioRxiv">
        <title>Chromosome-scale and haplotype-resolved genome assembly of a tetraploid potato cultivar.</title>
        <authorList>
            <person name="Sun H."/>
            <person name="Jiao W.-B."/>
            <person name="Krause K."/>
            <person name="Campoy J.A."/>
            <person name="Goel M."/>
            <person name="Folz-Donahue K."/>
            <person name="Kukat C."/>
            <person name="Huettel B."/>
            <person name="Schneeberger K."/>
        </authorList>
    </citation>
    <scope>NUCLEOTIDE SEQUENCE [LARGE SCALE GENOMIC DNA]</scope>
    <source>
        <strain evidence="4">SolTubOtavaFocal</strain>
        <tissue evidence="4">Leaves</tissue>
    </source>
</reference>
<evidence type="ECO:0000259" key="2">
    <source>
        <dbReference type="Pfam" id="PF12706"/>
    </source>
</evidence>
<dbReference type="Pfam" id="PF12706">
    <property type="entry name" value="Lactamase_B_2"/>
    <property type="match status" value="1"/>
</dbReference>
<dbReference type="InterPro" id="IPR001279">
    <property type="entry name" value="Metallo-B-lactamas"/>
</dbReference>
<dbReference type="InterPro" id="IPR055816">
    <property type="entry name" value="DUF7392"/>
</dbReference>
<dbReference type="Gene3D" id="3.60.15.10">
    <property type="entry name" value="Ribonuclease Z/Hydroxyacylglutathione hydrolase-like"/>
    <property type="match status" value="1"/>
</dbReference>
<dbReference type="PANTHER" id="PTHR42663:SF6">
    <property type="entry name" value="HYDROLASE C777.06C-RELATED"/>
    <property type="match status" value="1"/>
</dbReference>
<organism evidence="4 5">
    <name type="scientific">Solanum tuberosum</name>
    <name type="common">Potato</name>
    <dbReference type="NCBI Taxonomy" id="4113"/>
    <lineage>
        <taxon>Eukaryota</taxon>
        <taxon>Viridiplantae</taxon>
        <taxon>Streptophyta</taxon>
        <taxon>Embryophyta</taxon>
        <taxon>Tracheophyta</taxon>
        <taxon>Spermatophyta</taxon>
        <taxon>Magnoliopsida</taxon>
        <taxon>eudicotyledons</taxon>
        <taxon>Gunneridae</taxon>
        <taxon>Pentapetalae</taxon>
        <taxon>asterids</taxon>
        <taxon>lamiids</taxon>
        <taxon>Solanales</taxon>
        <taxon>Solanaceae</taxon>
        <taxon>Solanoideae</taxon>
        <taxon>Solaneae</taxon>
        <taxon>Solanum</taxon>
    </lineage>
</organism>
<proteinExistence type="predicted"/>
<evidence type="ECO:0008006" key="6">
    <source>
        <dbReference type="Google" id="ProtNLM"/>
    </source>
</evidence>
<feature type="region of interest" description="Disordered" evidence="1">
    <location>
        <begin position="484"/>
        <end position="507"/>
    </location>
</feature>
<evidence type="ECO:0000256" key="1">
    <source>
        <dbReference type="SAM" id="MobiDB-lite"/>
    </source>
</evidence>
<dbReference type="PANTHER" id="PTHR42663">
    <property type="entry name" value="HYDROLASE C777.06C-RELATED-RELATED"/>
    <property type="match status" value="1"/>
</dbReference>
<evidence type="ECO:0000313" key="4">
    <source>
        <dbReference type="EMBL" id="KAH0742166.1"/>
    </source>
</evidence>
<evidence type="ECO:0000313" key="5">
    <source>
        <dbReference type="Proteomes" id="UP000826656"/>
    </source>
</evidence>
<protein>
    <recommendedName>
        <fullName evidence="6">Metallo-beta-lactamase domain-containing protein</fullName>
    </recommendedName>
</protein>
<comment type="caution">
    <text evidence="4">The sequence shown here is derived from an EMBL/GenBank/DDBJ whole genome shotgun (WGS) entry which is preliminary data.</text>
</comment>
<dbReference type="CDD" id="cd16279">
    <property type="entry name" value="metallo-hydrolase-like_MBL-fold"/>
    <property type="match status" value="1"/>
</dbReference>
<gene>
    <name evidence="4" type="ORF">KY290_035209</name>
</gene>
<feature type="domain" description="DUF7392" evidence="3">
    <location>
        <begin position="386"/>
        <end position="474"/>
    </location>
</feature>